<keyword evidence="5" id="KW-0812">Transmembrane</keyword>
<dbReference type="PANTHER" id="PTHR12443">
    <property type="entry name" value="TRANSLOCATION PROTEIN SEC62"/>
    <property type="match status" value="1"/>
</dbReference>
<evidence type="ECO:0000256" key="8">
    <source>
        <dbReference type="ARBA" id="ARBA00022989"/>
    </source>
</evidence>
<dbReference type="PANTHER" id="PTHR12443:SF9">
    <property type="entry name" value="TRANSLOCATION PROTEIN SEC62"/>
    <property type="match status" value="1"/>
</dbReference>
<accession>A0A314L2G0</accession>
<evidence type="ECO:0000256" key="9">
    <source>
        <dbReference type="ARBA" id="ARBA00023010"/>
    </source>
</evidence>
<evidence type="ECO:0000256" key="6">
    <source>
        <dbReference type="ARBA" id="ARBA00022824"/>
    </source>
</evidence>
<dbReference type="AlphaFoldDB" id="A0A314L2G0"/>
<keyword evidence="8" id="KW-1133">Transmembrane helix</keyword>
<comment type="caution">
    <text evidence="11">The sequence shown here is derived from an EMBL/GenBank/DDBJ whole genome shotgun (WGS) entry which is preliminary data.</text>
</comment>
<evidence type="ECO:0000256" key="1">
    <source>
        <dbReference type="ARBA" id="ARBA00004477"/>
    </source>
</evidence>
<keyword evidence="10" id="KW-0472">Membrane</keyword>
<keyword evidence="6" id="KW-0256">Endoplasmic reticulum</keyword>
<evidence type="ECO:0000256" key="2">
    <source>
        <dbReference type="ARBA" id="ARBA00010604"/>
    </source>
</evidence>
<dbReference type="STRING" id="49451.A0A314L2G0"/>
<comment type="similarity">
    <text evidence="2">Belongs to the SEC62 family.</text>
</comment>
<proteinExistence type="inferred from homology"/>
<evidence type="ECO:0000256" key="7">
    <source>
        <dbReference type="ARBA" id="ARBA00022927"/>
    </source>
</evidence>
<organism evidence="11 12">
    <name type="scientific">Nicotiana attenuata</name>
    <name type="common">Coyote tobacco</name>
    <dbReference type="NCBI Taxonomy" id="49451"/>
    <lineage>
        <taxon>Eukaryota</taxon>
        <taxon>Viridiplantae</taxon>
        <taxon>Streptophyta</taxon>
        <taxon>Embryophyta</taxon>
        <taxon>Tracheophyta</taxon>
        <taxon>Spermatophyta</taxon>
        <taxon>Magnoliopsida</taxon>
        <taxon>eudicotyledons</taxon>
        <taxon>Gunneridae</taxon>
        <taxon>Pentapetalae</taxon>
        <taxon>asterids</taxon>
        <taxon>lamiids</taxon>
        <taxon>Solanales</taxon>
        <taxon>Solanaceae</taxon>
        <taxon>Nicotianoideae</taxon>
        <taxon>Nicotianeae</taxon>
        <taxon>Nicotiana</taxon>
    </lineage>
</organism>
<keyword evidence="4" id="KW-0813">Transport</keyword>
<evidence type="ECO:0000256" key="4">
    <source>
        <dbReference type="ARBA" id="ARBA00022448"/>
    </source>
</evidence>
<comment type="subcellular location">
    <subcellularLocation>
        <location evidence="1">Endoplasmic reticulum membrane</location>
        <topology evidence="1">Multi-pass membrane protein</topology>
    </subcellularLocation>
</comment>
<evidence type="ECO:0000256" key="3">
    <source>
        <dbReference type="ARBA" id="ARBA00021257"/>
    </source>
</evidence>
<dbReference type="InterPro" id="IPR004728">
    <property type="entry name" value="Sec62"/>
</dbReference>
<evidence type="ECO:0000256" key="10">
    <source>
        <dbReference type="ARBA" id="ARBA00023136"/>
    </source>
</evidence>
<keyword evidence="7" id="KW-0653">Protein transport</keyword>
<dbReference type="Proteomes" id="UP000187609">
    <property type="component" value="Unassembled WGS sequence"/>
</dbReference>
<reference evidence="11" key="1">
    <citation type="submission" date="2016-11" db="EMBL/GenBank/DDBJ databases">
        <title>The genome of Nicotiana attenuata.</title>
        <authorList>
            <person name="Xu S."/>
            <person name="Brockmoeller T."/>
            <person name="Gaquerel E."/>
            <person name="Navarro A."/>
            <person name="Kuhl H."/>
            <person name="Gase K."/>
            <person name="Ling Z."/>
            <person name="Zhou W."/>
            <person name="Kreitzer C."/>
            <person name="Stanke M."/>
            <person name="Tang H."/>
            <person name="Lyons E."/>
            <person name="Pandey P."/>
            <person name="Pandey S.P."/>
            <person name="Timmermann B."/>
            <person name="Baldwin I.T."/>
        </authorList>
    </citation>
    <scope>NUCLEOTIDE SEQUENCE [LARGE SCALE GENOMIC DNA]</scope>
    <source>
        <strain evidence="11">UT</strain>
    </source>
</reference>
<dbReference type="GO" id="GO:0005789">
    <property type="term" value="C:endoplasmic reticulum membrane"/>
    <property type="evidence" value="ECO:0007669"/>
    <property type="project" value="UniProtKB-SubCell"/>
</dbReference>
<sequence length="125" mass="14815">MLFSYLLRKLEIIIKDFVSRWAALKEIRVEYFRGKDFVSFMRNHSELKDILESDRSLEPEDIANILLKKKLLVRCDRVVKAVRPGKKKLSAFPSHLEIYDVSVNRYCVETQNQKTVRRIKETGKQ</sequence>
<dbReference type="GO" id="GO:0031204">
    <property type="term" value="P:post-translational protein targeting to membrane, translocation"/>
    <property type="evidence" value="ECO:0007669"/>
    <property type="project" value="TreeGrafter"/>
</dbReference>
<keyword evidence="9" id="KW-0811">Translocation</keyword>
<name>A0A314L2G0_NICAT</name>
<evidence type="ECO:0000256" key="5">
    <source>
        <dbReference type="ARBA" id="ARBA00022692"/>
    </source>
</evidence>
<gene>
    <name evidence="11" type="ORF">A4A49_25220</name>
</gene>
<evidence type="ECO:0000313" key="11">
    <source>
        <dbReference type="EMBL" id="OIT35214.1"/>
    </source>
</evidence>
<keyword evidence="12" id="KW-1185">Reference proteome</keyword>
<evidence type="ECO:0000313" key="12">
    <source>
        <dbReference type="Proteomes" id="UP000187609"/>
    </source>
</evidence>
<dbReference type="Gramene" id="OIT35214">
    <property type="protein sequence ID" value="OIT35214"/>
    <property type="gene ID" value="A4A49_25220"/>
</dbReference>
<protein>
    <recommendedName>
        <fullName evidence="3">Translocation protein SEC62</fullName>
    </recommendedName>
</protein>
<dbReference type="EMBL" id="MJEQ01000589">
    <property type="protein sequence ID" value="OIT35214.1"/>
    <property type="molecule type" value="Genomic_DNA"/>
</dbReference>